<protein>
    <recommendedName>
        <fullName evidence="3">MYND finger</fullName>
    </recommendedName>
</protein>
<dbReference type="KEGG" id="pez:HWQ56_24720"/>
<dbReference type="EMBL" id="CP056030">
    <property type="protein sequence ID" value="QKZ06804.1"/>
    <property type="molecule type" value="Genomic_DNA"/>
</dbReference>
<evidence type="ECO:0000313" key="2">
    <source>
        <dbReference type="Proteomes" id="UP000509568"/>
    </source>
</evidence>
<reference evidence="1 2" key="1">
    <citation type="submission" date="2020-06" db="EMBL/GenBank/DDBJ databases">
        <title>Pseudomonas eucalypticola sp. nov., an endophyte of Eucalyptus dunnii leaves with biocontrol ability of eucalyptus leaf blight.</title>
        <authorList>
            <person name="Liu Y."/>
            <person name="Song Z."/>
            <person name="Zeng H."/>
            <person name="Lu M."/>
            <person name="Wang X."/>
            <person name="Lian X."/>
            <person name="Zhang Q."/>
        </authorList>
    </citation>
    <scope>NUCLEOTIDE SEQUENCE [LARGE SCALE GENOMIC DNA]</scope>
    <source>
        <strain evidence="1 2">NP-1</strain>
    </source>
</reference>
<gene>
    <name evidence="1" type="ORF">HWQ56_24720</name>
</gene>
<dbReference type="AlphaFoldDB" id="A0A7D5H9W9"/>
<proteinExistence type="predicted"/>
<dbReference type="InterPro" id="IPR049708">
    <property type="entry name" value="PP0621-like"/>
</dbReference>
<organism evidence="1 2">
    <name type="scientific">Pseudomonas eucalypticola</name>
    <dbReference type="NCBI Taxonomy" id="2599595"/>
    <lineage>
        <taxon>Bacteria</taxon>
        <taxon>Pseudomonadati</taxon>
        <taxon>Pseudomonadota</taxon>
        <taxon>Gammaproteobacteria</taxon>
        <taxon>Pseudomonadales</taxon>
        <taxon>Pseudomonadaceae</taxon>
        <taxon>Pseudomonas</taxon>
    </lineage>
</organism>
<dbReference type="Proteomes" id="UP000509568">
    <property type="component" value="Chromosome"/>
</dbReference>
<sequence length="77" mass="8852">MIRLIFWIAIVFAALWLWRKIKPNAPRPAPQGGDQTLPMVRCAHCGVHLPKDRALSRDHQWFCSQGHLEQGPAARER</sequence>
<dbReference type="NCBIfam" id="NF041023">
    <property type="entry name" value="PP0621_fam"/>
    <property type="match status" value="1"/>
</dbReference>
<keyword evidence="2" id="KW-1185">Reference proteome</keyword>
<evidence type="ECO:0008006" key="3">
    <source>
        <dbReference type="Google" id="ProtNLM"/>
    </source>
</evidence>
<evidence type="ECO:0000313" key="1">
    <source>
        <dbReference type="EMBL" id="QKZ06804.1"/>
    </source>
</evidence>
<dbReference type="RefSeq" id="WP_158153803.1">
    <property type="nucleotide sequence ID" value="NZ_CP056030.1"/>
</dbReference>
<accession>A0A7D5H9W9</accession>
<name>A0A7D5H9W9_9PSED</name>